<evidence type="ECO:0000259" key="5">
    <source>
        <dbReference type="PROSITE" id="PS51858"/>
    </source>
</evidence>
<dbReference type="Pfam" id="PF05903">
    <property type="entry name" value="Peptidase_C97"/>
    <property type="match status" value="1"/>
</dbReference>
<organism evidence="6 7">
    <name type="scientific">Carex littledalei</name>
    <dbReference type="NCBI Taxonomy" id="544730"/>
    <lineage>
        <taxon>Eukaryota</taxon>
        <taxon>Viridiplantae</taxon>
        <taxon>Streptophyta</taxon>
        <taxon>Embryophyta</taxon>
        <taxon>Tracheophyta</taxon>
        <taxon>Spermatophyta</taxon>
        <taxon>Magnoliopsida</taxon>
        <taxon>Liliopsida</taxon>
        <taxon>Poales</taxon>
        <taxon>Cyperaceae</taxon>
        <taxon>Cyperoideae</taxon>
        <taxon>Cariceae</taxon>
        <taxon>Carex</taxon>
        <taxon>Carex subgen. Euthyceras</taxon>
    </lineage>
</organism>
<dbReference type="Gene3D" id="3.90.1720.30">
    <property type="entry name" value="PPPDE domains"/>
    <property type="match status" value="1"/>
</dbReference>
<evidence type="ECO:0000256" key="1">
    <source>
        <dbReference type="ARBA" id="ARBA00008140"/>
    </source>
</evidence>
<dbReference type="EMBL" id="SWLB01000008">
    <property type="protein sequence ID" value="KAF3336104.1"/>
    <property type="molecule type" value="Genomic_DNA"/>
</dbReference>
<keyword evidence="2" id="KW-0645">Protease</keyword>
<feature type="domain" description="PPPDE" evidence="5">
    <location>
        <begin position="41"/>
        <end position="179"/>
    </location>
</feature>
<dbReference type="SMART" id="SM01179">
    <property type="entry name" value="DUF862"/>
    <property type="match status" value="1"/>
</dbReference>
<dbReference type="Proteomes" id="UP000623129">
    <property type="component" value="Unassembled WGS sequence"/>
</dbReference>
<keyword evidence="7" id="KW-1185">Reference proteome</keyword>
<dbReference type="GO" id="GO:0006508">
    <property type="term" value="P:proteolysis"/>
    <property type="evidence" value="ECO:0007669"/>
    <property type="project" value="UniProtKB-KW"/>
</dbReference>
<dbReference type="GO" id="GO:0101005">
    <property type="term" value="F:deubiquitinase activity"/>
    <property type="evidence" value="ECO:0007669"/>
    <property type="project" value="TreeGrafter"/>
</dbReference>
<dbReference type="PROSITE" id="PS51858">
    <property type="entry name" value="PPPDE"/>
    <property type="match status" value="1"/>
</dbReference>
<dbReference type="AlphaFoldDB" id="A0A833VWW9"/>
<dbReference type="InterPro" id="IPR042266">
    <property type="entry name" value="PPPDE_sf"/>
</dbReference>
<comment type="caution">
    <text evidence="6">The sequence shown here is derived from an EMBL/GenBank/DDBJ whole genome shotgun (WGS) entry which is preliminary data.</text>
</comment>
<protein>
    <submittedName>
        <fullName evidence="6">DeSI-like protein</fullName>
    </submittedName>
</protein>
<sequence>MFCKLAKLIVEKKEKKQSGTGGTGAGAGAGAGAGGEEARKTPIYLNVYDISPINKYLYWLGLGIYHSGIQAVHGMEYGYGAHEYPTSGVFEVEPQNCPGFVFRRSMSLGTTDMSRVEFRGFLEDLSESYHGDTYHLISKNCNHFTDDLCKRLTGKQIPRWVNRLAKLGSFCSCILPDSIKVNAVGDLTTQPSLSDGDEMEILASLEAESCVDELDHQLLSTPPNSEMTPPRVMNSAKDTDKI</sequence>
<evidence type="ECO:0000256" key="4">
    <source>
        <dbReference type="SAM" id="MobiDB-lite"/>
    </source>
</evidence>
<evidence type="ECO:0000256" key="2">
    <source>
        <dbReference type="ARBA" id="ARBA00022670"/>
    </source>
</evidence>
<evidence type="ECO:0000313" key="6">
    <source>
        <dbReference type="EMBL" id="KAF3336104.1"/>
    </source>
</evidence>
<gene>
    <name evidence="6" type="ORF">FCM35_KLT20611</name>
</gene>
<dbReference type="GO" id="GO:0016579">
    <property type="term" value="P:protein deubiquitination"/>
    <property type="evidence" value="ECO:0007669"/>
    <property type="project" value="TreeGrafter"/>
</dbReference>
<dbReference type="OrthoDB" id="412286at2759"/>
<name>A0A833VWW9_9POAL</name>
<evidence type="ECO:0000313" key="7">
    <source>
        <dbReference type="Proteomes" id="UP000623129"/>
    </source>
</evidence>
<feature type="region of interest" description="Disordered" evidence="4">
    <location>
        <begin position="219"/>
        <end position="242"/>
    </location>
</feature>
<dbReference type="PANTHER" id="PTHR12378">
    <property type="entry name" value="DESUMOYLATING ISOPEPTIDASE"/>
    <property type="match status" value="1"/>
</dbReference>
<keyword evidence="3" id="KW-0378">Hydrolase</keyword>
<reference evidence="6" key="1">
    <citation type="submission" date="2020-01" db="EMBL/GenBank/DDBJ databases">
        <title>Genome sequence of Kobresia littledalei, the first chromosome-level genome in the family Cyperaceae.</title>
        <authorList>
            <person name="Qu G."/>
        </authorList>
    </citation>
    <scope>NUCLEOTIDE SEQUENCE</scope>
    <source>
        <strain evidence="6">C.B.Clarke</strain>
        <tissue evidence="6">Leaf</tissue>
    </source>
</reference>
<accession>A0A833VWW9</accession>
<evidence type="ECO:0000256" key="3">
    <source>
        <dbReference type="ARBA" id="ARBA00022801"/>
    </source>
</evidence>
<proteinExistence type="inferred from homology"/>
<dbReference type="PANTHER" id="PTHR12378:SF38">
    <property type="entry name" value="OS03G0100900 PROTEIN"/>
    <property type="match status" value="1"/>
</dbReference>
<comment type="similarity">
    <text evidence="1">Belongs to the DeSI family.</text>
</comment>
<feature type="compositionally biased region" description="Gly residues" evidence="4">
    <location>
        <begin position="19"/>
        <end position="35"/>
    </location>
</feature>
<feature type="region of interest" description="Disordered" evidence="4">
    <location>
        <begin position="17"/>
        <end position="36"/>
    </location>
</feature>
<dbReference type="InterPro" id="IPR008580">
    <property type="entry name" value="PPPDE_dom"/>
</dbReference>